<dbReference type="InterPro" id="IPR052227">
    <property type="entry name" value="Arf-Rho-GAP_ANK-PH_domain"/>
</dbReference>
<organism evidence="4 5">
    <name type="scientific">Adineta ricciae</name>
    <name type="common">Rotifer</name>
    <dbReference type="NCBI Taxonomy" id="249248"/>
    <lineage>
        <taxon>Eukaryota</taxon>
        <taxon>Metazoa</taxon>
        <taxon>Spiralia</taxon>
        <taxon>Gnathifera</taxon>
        <taxon>Rotifera</taxon>
        <taxon>Eurotatoria</taxon>
        <taxon>Bdelloidea</taxon>
        <taxon>Adinetida</taxon>
        <taxon>Adinetidae</taxon>
        <taxon>Adineta</taxon>
    </lineage>
</organism>
<keyword evidence="1" id="KW-0863">Zinc-finger</keyword>
<dbReference type="PANTHER" id="PTHR45899">
    <property type="entry name" value="RHO GTPASE ACTIVATING PROTEIN AT 15B, ISOFORM C"/>
    <property type="match status" value="1"/>
</dbReference>
<dbReference type="InterPro" id="IPR001164">
    <property type="entry name" value="ArfGAP_dom"/>
</dbReference>
<evidence type="ECO:0000313" key="4">
    <source>
        <dbReference type="EMBL" id="CAF0723924.1"/>
    </source>
</evidence>
<dbReference type="Proteomes" id="UP000663852">
    <property type="component" value="Unassembled WGS sequence"/>
</dbReference>
<accession>A0A813MKW0</accession>
<keyword evidence="1" id="KW-0479">Metal-binding</keyword>
<name>A0A813MKW0_ADIRI</name>
<dbReference type="GO" id="GO:0005737">
    <property type="term" value="C:cytoplasm"/>
    <property type="evidence" value="ECO:0007669"/>
    <property type="project" value="TreeGrafter"/>
</dbReference>
<dbReference type="SUPFAM" id="SSF57863">
    <property type="entry name" value="ArfGap/RecO-like zinc finger"/>
    <property type="match status" value="1"/>
</dbReference>
<feature type="region of interest" description="Disordered" evidence="2">
    <location>
        <begin position="44"/>
        <end position="65"/>
    </location>
</feature>
<comment type="caution">
    <text evidence="4">The sequence shown here is derived from an EMBL/GenBank/DDBJ whole genome shotgun (WGS) entry which is preliminary data.</text>
</comment>
<reference evidence="4" key="1">
    <citation type="submission" date="2021-02" db="EMBL/GenBank/DDBJ databases">
        <authorList>
            <person name="Nowell W R."/>
        </authorList>
    </citation>
    <scope>NUCLEOTIDE SEQUENCE</scope>
</reference>
<dbReference type="SMART" id="SM00105">
    <property type="entry name" value="ArfGap"/>
    <property type="match status" value="1"/>
</dbReference>
<dbReference type="AlphaFoldDB" id="A0A813MKW0"/>
<feature type="region of interest" description="Disordered" evidence="2">
    <location>
        <begin position="115"/>
        <end position="150"/>
    </location>
</feature>
<dbReference type="InterPro" id="IPR038508">
    <property type="entry name" value="ArfGAP_dom_sf"/>
</dbReference>
<dbReference type="Pfam" id="PF01412">
    <property type="entry name" value="ArfGap"/>
    <property type="match status" value="1"/>
</dbReference>
<sequence length="386" mass="43647">MDHSFDIPCEARLSNSIFKNRLKLNQNKTPKSKQEKLITADLNNAELTPGDPDPVEKSEMTSENNDNRVVYRTPSVDSANRVKNLTKADAFHRSISFNPSNTTLFYITSSTPDDNSMTYSNSSVTSDQPSLSVPKQEVSVTSKEDSLVSHDQADQRLPAELMSKQPSPVSILIDDFANSSISINSGPPVSRRTTIYLEKAQENPSNCQCADCNSENPTVAIMSWLLVICKKCAAIHRLITSDFLRLQSLLTIACDPHLIELLVEFGNQFSNNLLENDSSLLVKPTEQSNDLERQQYIRKKYIEKIYLQSYYRHRTLSQDELNRMLYENVETTDYGKTIHLFMLGANANYSDKMFSVADHAKRHQQTKQMKIILANGVLFSFAKEVN</sequence>
<protein>
    <recommendedName>
        <fullName evidence="3">Arf-GAP domain-containing protein</fullName>
    </recommendedName>
</protein>
<gene>
    <name evidence="4" type="ORF">EDS130_LOCUS549</name>
</gene>
<dbReference type="Gene3D" id="1.10.220.150">
    <property type="entry name" value="Arf GTPase activating protein"/>
    <property type="match status" value="1"/>
</dbReference>
<feature type="compositionally biased region" description="Polar residues" evidence="2">
    <location>
        <begin position="115"/>
        <end position="141"/>
    </location>
</feature>
<dbReference type="EMBL" id="CAJNOJ010000001">
    <property type="protein sequence ID" value="CAF0723924.1"/>
    <property type="molecule type" value="Genomic_DNA"/>
</dbReference>
<proteinExistence type="predicted"/>
<dbReference type="GO" id="GO:0005547">
    <property type="term" value="F:phosphatidylinositol-3,4,5-trisphosphate binding"/>
    <property type="evidence" value="ECO:0007669"/>
    <property type="project" value="TreeGrafter"/>
</dbReference>
<dbReference type="GO" id="GO:0008270">
    <property type="term" value="F:zinc ion binding"/>
    <property type="evidence" value="ECO:0007669"/>
    <property type="project" value="UniProtKB-KW"/>
</dbReference>
<evidence type="ECO:0000259" key="3">
    <source>
        <dbReference type="PROSITE" id="PS50115"/>
    </source>
</evidence>
<dbReference type="PANTHER" id="PTHR45899:SF2">
    <property type="entry name" value="RHO GTPASE ACTIVATING PROTEIN AT 15B, ISOFORM C"/>
    <property type="match status" value="1"/>
</dbReference>
<evidence type="ECO:0000313" key="5">
    <source>
        <dbReference type="Proteomes" id="UP000663852"/>
    </source>
</evidence>
<dbReference type="OrthoDB" id="10544999at2759"/>
<keyword evidence="1" id="KW-0862">Zinc</keyword>
<dbReference type="GO" id="GO:0005096">
    <property type="term" value="F:GTPase activator activity"/>
    <property type="evidence" value="ECO:0007669"/>
    <property type="project" value="InterPro"/>
</dbReference>
<dbReference type="PROSITE" id="PS50115">
    <property type="entry name" value="ARFGAP"/>
    <property type="match status" value="1"/>
</dbReference>
<evidence type="ECO:0000256" key="1">
    <source>
        <dbReference type="PROSITE-ProRule" id="PRU00288"/>
    </source>
</evidence>
<feature type="domain" description="Arf-GAP" evidence="3">
    <location>
        <begin position="191"/>
        <end position="314"/>
    </location>
</feature>
<evidence type="ECO:0000256" key="2">
    <source>
        <dbReference type="SAM" id="MobiDB-lite"/>
    </source>
</evidence>
<dbReference type="InterPro" id="IPR037278">
    <property type="entry name" value="ARFGAP/RecO"/>
</dbReference>